<protein>
    <submittedName>
        <fullName evidence="1">Uncharacterized protein</fullName>
    </submittedName>
</protein>
<dbReference type="RefSeq" id="WP_013685125.1">
    <property type="nucleotide sequence ID" value="NC_015321.1"/>
</dbReference>
<dbReference type="Proteomes" id="UP000007463">
    <property type="component" value="Chromosome"/>
</dbReference>
<gene>
    <name evidence="1" type="ordered locus">Fluta_0343</name>
</gene>
<evidence type="ECO:0000313" key="1">
    <source>
        <dbReference type="EMBL" id="AEA42351.1"/>
    </source>
</evidence>
<organism evidence="1 2">
    <name type="scientific">Fluviicola taffensis (strain DSM 16823 / NCIMB 13979 / RW262)</name>
    <dbReference type="NCBI Taxonomy" id="755732"/>
    <lineage>
        <taxon>Bacteria</taxon>
        <taxon>Pseudomonadati</taxon>
        <taxon>Bacteroidota</taxon>
        <taxon>Flavobacteriia</taxon>
        <taxon>Flavobacteriales</taxon>
        <taxon>Crocinitomicaceae</taxon>
        <taxon>Fluviicola</taxon>
    </lineage>
</organism>
<dbReference type="STRING" id="755732.Fluta_0343"/>
<reference evidence="2" key="2">
    <citation type="submission" date="2011-02" db="EMBL/GenBank/DDBJ databases">
        <title>The complete genome of Fluviicola taffensis DSM 16823.</title>
        <authorList>
            <consortium name="US DOE Joint Genome Institute (JGI-PGF)"/>
            <person name="Lucas S."/>
            <person name="Copeland A."/>
            <person name="Lapidus A."/>
            <person name="Bruce D."/>
            <person name="Goodwin L."/>
            <person name="Pitluck S."/>
            <person name="Kyrpides N."/>
            <person name="Mavromatis K."/>
            <person name="Ivanova N."/>
            <person name="Mikhailova N."/>
            <person name="Pagani I."/>
            <person name="Chertkov O."/>
            <person name="Detter J.C."/>
            <person name="Han C."/>
            <person name="Tapia R."/>
            <person name="Land M."/>
            <person name="Hauser L."/>
            <person name="Markowitz V."/>
            <person name="Cheng J.-F."/>
            <person name="Hugenholtz P."/>
            <person name="Woyke T."/>
            <person name="Wu D."/>
            <person name="Tindall B."/>
            <person name="Pomrenke H.G."/>
            <person name="Brambilla E."/>
            <person name="Klenk H.-P."/>
            <person name="Eisen J.A."/>
        </authorList>
    </citation>
    <scope>NUCLEOTIDE SEQUENCE [LARGE SCALE GENOMIC DNA]</scope>
    <source>
        <strain evidence="2">DSM 16823 / RW262 / RW262</strain>
    </source>
</reference>
<name>F2IDH5_FLUTR</name>
<dbReference type="HOGENOM" id="CLU_1641264_0_0_10"/>
<accession>F2IDH5</accession>
<sequence>MDETSASYIGKLFDETVETRMVNAWKTNNFSDLPSSVSTQLQALKNQGYELAVEAKLTINGKNPVPDYLLIKKEIDPLTNAITYDLNNVKYIDCKYLWDSPFTTSQVEIVNGVTNSGLANTIAPFGIKNVNDVQIAIPNASIKIKTVEKLTVNQQMEMVIQ</sequence>
<dbReference type="AlphaFoldDB" id="F2IDH5"/>
<dbReference type="EMBL" id="CP002542">
    <property type="protein sequence ID" value="AEA42351.1"/>
    <property type="molecule type" value="Genomic_DNA"/>
</dbReference>
<proteinExistence type="predicted"/>
<evidence type="ECO:0000313" key="2">
    <source>
        <dbReference type="Proteomes" id="UP000007463"/>
    </source>
</evidence>
<dbReference type="KEGG" id="fte:Fluta_0343"/>
<reference evidence="1 2" key="1">
    <citation type="journal article" date="2011" name="Stand. Genomic Sci.">
        <title>Complete genome sequence of the gliding freshwater bacterium Fluviicola taffensis type strain (RW262).</title>
        <authorList>
            <person name="Woyke T."/>
            <person name="Chertkov O."/>
            <person name="Lapidus A."/>
            <person name="Nolan M."/>
            <person name="Lucas S."/>
            <person name="Del Rio T.G."/>
            <person name="Tice H."/>
            <person name="Cheng J.F."/>
            <person name="Tapia R."/>
            <person name="Han C."/>
            <person name="Goodwin L."/>
            <person name="Pitluck S."/>
            <person name="Liolios K."/>
            <person name="Pagani I."/>
            <person name="Ivanova N."/>
            <person name="Huntemann M."/>
            <person name="Mavromatis K."/>
            <person name="Mikhailova N."/>
            <person name="Pati A."/>
            <person name="Chen A."/>
            <person name="Palaniappan K."/>
            <person name="Land M."/>
            <person name="Hauser L."/>
            <person name="Brambilla E.M."/>
            <person name="Rohde M."/>
            <person name="Mwirichia R."/>
            <person name="Sikorski J."/>
            <person name="Tindall B.J."/>
            <person name="Goker M."/>
            <person name="Bristow J."/>
            <person name="Eisen J.A."/>
            <person name="Markowitz V."/>
            <person name="Hugenholtz P."/>
            <person name="Klenk H.P."/>
            <person name="Kyrpides N.C."/>
        </authorList>
    </citation>
    <scope>NUCLEOTIDE SEQUENCE [LARGE SCALE GENOMIC DNA]</scope>
    <source>
        <strain evidence="2">DSM 16823 / RW262 / RW262</strain>
    </source>
</reference>
<keyword evidence="2" id="KW-1185">Reference proteome</keyword>